<feature type="region of interest" description="Disordered" evidence="1">
    <location>
        <begin position="82"/>
        <end position="104"/>
    </location>
</feature>
<protein>
    <submittedName>
        <fullName evidence="2">Toxin-antitoxin system HicB family antitoxin</fullName>
    </submittedName>
</protein>
<evidence type="ECO:0000313" key="3">
    <source>
        <dbReference type="Proteomes" id="UP001499974"/>
    </source>
</evidence>
<reference evidence="3" key="1">
    <citation type="journal article" date="2019" name="Int. J. Syst. Evol. Microbiol.">
        <title>The Global Catalogue of Microorganisms (GCM) 10K type strain sequencing project: providing services to taxonomists for standard genome sequencing and annotation.</title>
        <authorList>
            <consortium name="The Broad Institute Genomics Platform"/>
            <consortium name="The Broad Institute Genome Sequencing Center for Infectious Disease"/>
            <person name="Wu L."/>
            <person name="Ma J."/>
        </authorList>
    </citation>
    <scope>NUCLEOTIDE SEQUENCE [LARGE SCALE GENOMIC DNA]</scope>
    <source>
        <strain evidence="3">JCM 18531</strain>
    </source>
</reference>
<dbReference type="Proteomes" id="UP001499974">
    <property type="component" value="Unassembled WGS sequence"/>
</dbReference>
<accession>A0ABP8XHL9</accession>
<dbReference type="SUPFAM" id="SSF47598">
    <property type="entry name" value="Ribbon-helix-helix"/>
    <property type="match status" value="1"/>
</dbReference>
<proteinExistence type="predicted"/>
<organism evidence="2 3">
    <name type="scientific">Nocardioides conyzicola</name>
    <dbReference type="NCBI Taxonomy" id="1651781"/>
    <lineage>
        <taxon>Bacteria</taxon>
        <taxon>Bacillati</taxon>
        <taxon>Actinomycetota</taxon>
        <taxon>Actinomycetes</taxon>
        <taxon>Propionibacteriales</taxon>
        <taxon>Nocardioidaceae</taxon>
        <taxon>Nocardioides</taxon>
    </lineage>
</organism>
<dbReference type="InterPro" id="IPR010985">
    <property type="entry name" value="Ribbon_hlx_hlx"/>
</dbReference>
<dbReference type="EMBL" id="BAABKM010000002">
    <property type="protein sequence ID" value="GAA4707037.1"/>
    <property type="molecule type" value="Genomic_DNA"/>
</dbReference>
<name>A0ABP8XHL9_9ACTN</name>
<evidence type="ECO:0000256" key="1">
    <source>
        <dbReference type="SAM" id="MobiDB-lite"/>
    </source>
</evidence>
<gene>
    <name evidence="2" type="ORF">GCM10023349_26780</name>
</gene>
<sequence>MVHMDITPYVESLRRDLLAAADAAGPEARAVTERLAFALDPAARLALMEAVSQAAAEITAELPSGGVDVRLNGRELEFAVHAPPPAPPAAPAPPPPPGVDETEDDGSVARITLRIPESVKTRAEELANRSGHSLNTWLVNIVRGATREGAINVDIDLSSIPFVGGNDPFGGTDPFGGKRPGKRMSGWV</sequence>
<comment type="caution">
    <text evidence="2">The sequence shown here is derived from an EMBL/GenBank/DDBJ whole genome shotgun (WGS) entry which is preliminary data.</text>
</comment>
<keyword evidence="3" id="KW-1185">Reference proteome</keyword>
<feature type="compositionally biased region" description="Pro residues" evidence="1">
    <location>
        <begin position="82"/>
        <end position="98"/>
    </location>
</feature>
<evidence type="ECO:0000313" key="2">
    <source>
        <dbReference type="EMBL" id="GAA4707037.1"/>
    </source>
</evidence>